<feature type="transmembrane region" description="Helical" evidence="5">
    <location>
        <begin position="59"/>
        <end position="79"/>
    </location>
</feature>
<keyword evidence="8" id="KW-1185">Reference proteome</keyword>
<evidence type="ECO:0000256" key="2">
    <source>
        <dbReference type="ARBA" id="ARBA00023125"/>
    </source>
</evidence>
<dbReference type="PROSITE" id="PS01124">
    <property type="entry name" value="HTH_ARAC_FAMILY_2"/>
    <property type="match status" value="1"/>
</dbReference>
<dbReference type="SMART" id="SM00342">
    <property type="entry name" value="HTH_ARAC"/>
    <property type="match status" value="1"/>
</dbReference>
<protein>
    <submittedName>
        <fullName evidence="7">Helix-turn-helix transcriptional regulator</fullName>
    </submittedName>
</protein>
<evidence type="ECO:0000256" key="1">
    <source>
        <dbReference type="ARBA" id="ARBA00023015"/>
    </source>
</evidence>
<dbReference type="InterPro" id="IPR018060">
    <property type="entry name" value="HTH_AraC"/>
</dbReference>
<reference evidence="7 8" key="1">
    <citation type="submission" date="2020-06" db="EMBL/GenBank/DDBJ databases">
        <title>Genome sequence of Rhizobium sp strain ADMK78.</title>
        <authorList>
            <person name="Rahi P."/>
        </authorList>
    </citation>
    <scope>NUCLEOTIDE SEQUENCE [LARGE SCALE GENOMIC DNA]</scope>
    <source>
        <strain evidence="7 8">ADMK78</strain>
    </source>
</reference>
<feature type="transmembrane region" description="Helical" evidence="5">
    <location>
        <begin position="180"/>
        <end position="202"/>
    </location>
</feature>
<feature type="transmembrane region" description="Helical" evidence="5">
    <location>
        <begin position="116"/>
        <end position="133"/>
    </location>
</feature>
<dbReference type="PANTHER" id="PTHR43280">
    <property type="entry name" value="ARAC-FAMILY TRANSCRIPTIONAL REGULATOR"/>
    <property type="match status" value="1"/>
</dbReference>
<evidence type="ECO:0000313" key="8">
    <source>
        <dbReference type="Proteomes" id="UP000308530"/>
    </source>
</evidence>
<accession>A0ABX6QNF6</accession>
<dbReference type="Proteomes" id="UP000308530">
    <property type="component" value="Chromosome"/>
</dbReference>
<evidence type="ECO:0000256" key="5">
    <source>
        <dbReference type="SAM" id="Phobius"/>
    </source>
</evidence>
<evidence type="ECO:0000313" key="7">
    <source>
        <dbReference type="EMBL" id="QLF69802.1"/>
    </source>
</evidence>
<feature type="compositionally biased region" description="Basic and acidic residues" evidence="4">
    <location>
        <begin position="341"/>
        <end position="357"/>
    </location>
</feature>
<dbReference type="SUPFAM" id="SSF46689">
    <property type="entry name" value="Homeodomain-like"/>
    <property type="match status" value="1"/>
</dbReference>
<feature type="region of interest" description="Disordered" evidence="4">
    <location>
        <begin position="334"/>
        <end position="357"/>
    </location>
</feature>
<dbReference type="Gene3D" id="1.10.10.60">
    <property type="entry name" value="Homeodomain-like"/>
    <property type="match status" value="1"/>
</dbReference>
<keyword evidence="1" id="KW-0805">Transcription regulation</keyword>
<organism evidence="7 8">
    <name type="scientific">Peteryoungia desertarenae</name>
    <dbReference type="NCBI Taxonomy" id="1813451"/>
    <lineage>
        <taxon>Bacteria</taxon>
        <taxon>Pseudomonadati</taxon>
        <taxon>Pseudomonadota</taxon>
        <taxon>Alphaproteobacteria</taxon>
        <taxon>Hyphomicrobiales</taxon>
        <taxon>Rhizobiaceae</taxon>
        <taxon>Peteryoungia</taxon>
    </lineage>
</organism>
<dbReference type="PANTHER" id="PTHR43280:SF29">
    <property type="entry name" value="ARAC-FAMILY TRANSCRIPTIONAL REGULATOR"/>
    <property type="match status" value="1"/>
</dbReference>
<dbReference type="RefSeq" id="WP_138288276.1">
    <property type="nucleotide sequence ID" value="NZ_CP058350.1"/>
</dbReference>
<feature type="transmembrane region" description="Helical" evidence="5">
    <location>
        <begin position="35"/>
        <end position="53"/>
    </location>
</feature>
<evidence type="ECO:0000256" key="3">
    <source>
        <dbReference type="ARBA" id="ARBA00023163"/>
    </source>
</evidence>
<feature type="domain" description="HTH araC/xylS-type" evidence="6">
    <location>
        <begin position="244"/>
        <end position="345"/>
    </location>
</feature>
<keyword evidence="5" id="KW-0472">Membrane</keyword>
<proteinExistence type="predicted"/>
<feature type="transmembrane region" description="Helical" evidence="5">
    <location>
        <begin position="6"/>
        <end position="23"/>
    </location>
</feature>
<dbReference type="InterPro" id="IPR009057">
    <property type="entry name" value="Homeodomain-like_sf"/>
</dbReference>
<name>A0ABX6QNF6_9HYPH</name>
<keyword evidence="5" id="KW-0812">Transmembrane</keyword>
<gene>
    <name evidence="7" type="ORF">FE840_009755</name>
</gene>
<sequence length="357" mass="39606">MISLPLSFLVSLVLAAIILRLLMQPREEVRANRMFIALLAVYMLQTVLVGLRWGYGVTAILPLLTLVASIIPPLSYLTFRDLVAARPGLRLSDWPHALPPLILLLLLRFFRDPIDLLLMAEFFGYGFMLLFLTRHGPDGLIASRLDGSLRSYRSLQIAGYALIASALTDMAVSLDLAFGFGQAPLVVSLATTLTLLLLGFAATMAGSEGKGSEDEDTATEAGSPVLLPEAEKRDITPDHTETARRLDQLMEEKAPWRDADLNLARLARKLGIPARQVSEAVNRVHRLSVSQYVNNCRVGEACRLLDETDEPVTRIMFEAGFITKSNFNREFTRATGMSPSDWRRREGHPKADRFSGR</sequence>
<keyword evidence="5" id="KW-1133">Transmembrane helix</keyword>
<dbReference type="Pfam" id="PF12833">
    <property type="entry name" value="HTH_18"/>
    <property type="match status" value="1"/>
</dbReference>
<keyword evidence="3" id="KW-0804">Transcription</keyword>
<keyword evidence="2" id="KW-0238">DNA-binding</keyword>
<evidence type="ECO:0000256" key="4">
    <source>
        <dbReference type="SAM" id="MobiDB-lite"/>
    </source>
</evidence>
<evidence type="ECO:0000259" key="6">
    <source>
        <dbReference type="PROSITE" id="PS01124"/>
    </source>
</evidence>
<dbReference type="EMBL" id="CP058350">
    <property type="protein sequence ID" value="QLF69802.1"/>
    <property type="molecule type" value="Genomic_DNA"/>
</dbReference>